<dbReference type="InterPro" id="IPR050109">
    <property type="entry name" value="HTH-type_TetR-like_transc_reg"/>
</dbReference>
<dbReference type="Gene3D" id="1.10.357.10">
    <property type="entry name" value="Tetracycline Repressor, domain 2"/>
    <property type="match status" value="1"/>
</dbReference>
<feature type="domain" description="HTH tetR-type" evidence="6">
    <location>
        <begin position="19"/>
        <end position="79"/>
    </location>
</feature>
<evidence type="ECO:0000256" key="1">
    <source>
        <dbReference type="ARBA" id="ARBA00022491"/>
    </source>
</evidence>
<keyword evidence="3 5" id="KW-0238">DNA-binding</keyword>
<comment type="caution">
    <text evidence="7">The sequence shown here is derived from an EMBL/GenBank/DDBJ whole genome shotgun (WGS) entry which is preliminary data.</text>
</comment>
<evidence type="ECO:0000256" key="2">
    <source>
        <dbReference type="ARBA" id="ARBA00023015"/>
    </source>
</evidence>
<dbReference type="InterPro" id="IPR039538">
    <property type="entry name" value="BetI_C"/>
</dbReference>
<evidence type="ECO:0000256" key="5">
    <source>
        <dbReference type="PROSITE-ProRule" id="PRU00335"/>
    </source>
</evidence>
<keyword evidence="4" id="KW-0804">Transcription</keyword>
<dbReference type="PROSITE" id="PS50977">
    <property type="entry name" value="HTH_TETR_2"/>
    <property type="match status" value="1"/>
</dbReference>
<dbReference type="EMBL" id="JBEPLM010000009">
    <property type="protein sequence ID" value="MET3595128.1"/>
    <property type="molecule type" value="Genomic_DNA"/>
</dbReference>
<evidence type="ECO:0000256" key="4">
    <source>
        <dbReference type="ARBA" id="ARBA00023163"/>
    </source>
</evidence>
<proteinExistence type="predicted"/>
<dbReference type="SUPFAM" id="SSF46689">
    <property type="entry name" value="Homeodomain-like"/>
    <property type="match status" value="1"/>
</dbReference>
<dbReference type="Pfam" id="PF00440">
    <property type="entry name" value="TetR_N"/>
    <property type="match status" value="1"/>
</dbReference>
<dbReference type="InterPro" id="IPR009057">
    <property type="entry name" value="Homeodomain-like_sf"/>
</dbReference>
<organism evidence="7 8">
    <name type="scientific">Mesorhizobium shonense</name>
    <dbReference type="NCBI Taxonomy" id="1209948"/>
    <lineage>
        <taxon>Bacteria</taxon>
        <taxon>Pseudomonadati</taxon>
        <taxon>Pseudomonadota</taxon>
        <taxon>Alphaproteobacteria</taxon>
        <taxon>Hyphomicrobiales</taxon>
        <taxon>Phyllobacteriaceae</taxon>
        <taxon>Mesorhizobium</taxon>
    </lineage>
</organism>
<keyword evidence="8" id="KW-1185">Reference proteome</keyword>
<evidence type="ECO:0000313" key="7">
    <source>
        <dbReference type="EMBL" id="MET3595128.1"/>
    </source>
</evidence>
<name>A0ABV2HXV9_9HYPH</name>
<dbReference type="InterPro" id="IPR036271">
    <property type="entry name" value="Tet_transcr_reg_TetR-rel_C_sf"/>
</dbReference>
<dbReference type="Proteomes" id="UP001549036">
    <property type="component" value="Unassembled WGS sequence"/>
</dbReference>
<dbReference type="Pfam" id="PF13977">
    <property type="entry name" value="TetR_C_6"/>
    <property type="match status" value="1"/>
</dbReference>
<evidence type="ECO:0000259" key="6">
    <source>
        <dbReference type="PROSITE" id="PS50977"/>
    </source>
</evidence>
<gene>
    <name evidence="7" type="ORF">ABID26_004540</name>
</gene>
<dbReference type="RefSeq" id="WP_354416456.1">
    <property type="nucleotide sequence ID" value="NZ_JBEPLM010000009.1"/>
</dbReference>
<dbReference type="InterPro" id="IPR001647">
    <property type="entry name" value="HTH_TetR"/>
</dbReference>
<keyword evidence="2" id="KW-0805">Transcription regulation</keyword>
<protein>
    <submittedName>
        <fullName evidence="7">Transcriptional repressor BetI</fullName>
    </submittedName>
</protein>
<evidence type="ECO:0000256" key="3">
    <source>
        <dbReference type="ARBA" id="ARBA00023125"/>
    </source>
</evidence>
<dbReference type="PANTHER" id="PTHR30055:SF234">
    <property type="entry name" value="HTH-TYPE TRANSCRIPTIONAL REGULATOR BETI"/>
    <property type="match status" value="1"/>
</dbReference>
<feature type="DNA-binding region" description="H-T-H motif" evidence="5">
    <location>
        <begin position="42"/>
        <end position="61"/>
    </location>
</feature>
<dbReference type="PANTHER" id="PTHR30055">
    <property type="entry name" value="HTH-TYPE TRANSCRIPTIONAL REGULATOR RUTR"/>
    <property type="match status" value="1"/>
</dbReference>
<dbReference type="SUPFAM" id="SSF48498">
    <property type="entry name" value="Tetracyclin repressor-like, C-terminal domain"/>
    <property type="match status" value="1"/>
</dbReference>
<keyword evidence="1" id="KW-0678">Repressor</keyword>
<accession>A0ABV2HXV9</accession>
<reference evidence="7 8" key="1">
    <citation type="submission" date="2024-06" db="EMBL/GenBank/DDBJ databases">
        <title>Genomic Encyclopedia of Type Strains, Phase IV (KMG-IV): sequencing the most valuable type-strain genomes for metagenomic binning, comparative biology and taxonomic classification.</title>
        <authorList>
            <person name="Goeker M."/>
        </authorList>
    </citation>
    <scope>NUCLEOTIDE SEQUENCE [LARGE SCALE GENOMIC DNA]</scope>
    <source>
        <strain evidence="7 8">DSM 29846</strain>
    </source>
</reference>
<dbReference type="NCBIfam" id="NF001978">
    <property type="entry name" value="PRK00767.1"/>
    <property type="match status" value="1"/>
</dbReference>
<sequence>MQDALATRRDTMPKVGMQPIRQKQIIEAAIDTIHELGIEQSSIRQIGMKAGISPSLITHYFGSRDELYTLVLRHLNRELSRATIAKLRTASTPMERLLAIASAQFDAEQFQPAVATAWFALWASLRGNHEMMRYQAIYEKRLASNIAYCLRSLIPENQVDFAVNCLLAMIDGLWVKAAQPTSRVTTENALAIFQNYVVQLVSQLARGSAE</sequence>
<evidence type="ECO:0000313" key="8">
    <source>
        <dbReference type="Proteomes" id="UP001549036"/>
    </source>
</evidence>